<protein>
    <submittedName>
        <fullName evidence="1">Uncharacterized protein</fullName>
    </submittedName>
</protein>
<dbReference type="RefSeq" id="WP_281486381.1">
    <property type="nucleotide sequence ID" value="NZ_CP124544.1"/>
</dbReference>
<keyword evidence="2" id="KW-1185">Reference proteome</keyword>
<gene>
    <name evidence="1" type="ORF">QI031_30775</name>
</gene>
<dbReference type="AlphaFoldDB" id="A0AAJ6NYP7"/>
<dbReference type="EMBL" id="CP124544">
    <property type="protein sequence ID" value="WGV29188.1"/>
    <property type="molecule type" value="Genomic_DNA"/>
</dbReference>
<reference evidence="1 2" key="1">
    <citation type="journal article" date="2023" name="Limnol Oceanogr Lett">
        <title>Environmental adaptations by the intertidal Antarctic cyanobacterium Halotia branconii CENA392 as revealed using long-read genome sequencing.</title>
        <authorList>
            <person name="Dextro R.B."/>
            <person name="Delbaje E."/>
            <person name="Freitas P.N.N."/>
            <person name="Geraldes V."/>
            <person name="Pinto E."/>
            <person name="Long P.F."/>
            <person name="Fiore M.F."/>
        </authorList>
    </citation>
    <scope>NUCLEOTIDE SEQUENCE [LARGE SCALE GENOMIC DNA]</scope>
    <source>
        <strain evidence="1 2">CENA392</strain>
        <plasmid evidence="1 2">unnamed1</plasmid>
    </source>
</reference>
<dbReference type="Proteomes" id="UP001223520">
    <property type="component" value="Plasmid unnamed1"/>
</dbReference>
<dbReference type="KEGG" id="hbq:QI031_30775"/>
<sequence>MFVAHYGKCWKQLGFHERQSEYLADMEVIPKVCQHLISSLCRKRIEQAIVLLAGRRSLSIFTLLC</sequence>
<evidence type="ECO:0000313" key="1">
    <source>
        <dbReference type="EMBL" id="WGV29188.1"/>
    </source>
</evidence>
<keyword evidence="1" id="KW-0614">Plasmid</keyword>
<accession>A0AAJ6NYP7</accession>
<name>A0AAJ6NYP7_9CYAN</name>
<geneLocation type="plasmid" evidence="1 2">
    <name>unnamed1</name>
</geneLocation>
<proteinExistence type="predicted"/>
<organism evidence="1 2">
    <name type="scientific">Halotia branconii CENA392</name>
    <dbReference type="NCBI Taxonomy" id="1539056"/>
    <lineage>
        <taxon>Bacteria</taxon>
        <taxon>Bacillati</taxon>
        <taxon>Cyanobacteriota</taxon>
        <taxon>Cyanophyceae</taxon>
        <taxon>Nostocales</taxon>
        <taxon>Nodulariaceae</taxon>
        <taxon>Halotia</taxon>
    </lineage>
</organism>
<evidence type="ECO:0000313" key="2">
    <source>
        <dbReference type="Proteomes" id="UP001223520"/>
    </source>
</evidence>